<dbReference type="InterPro" id="IPR003781">
    <property type="entry name" value="CoA-bd"/>
</dbReference>
<dbReference type="PANTHER" id="PTHR33303:SF2">
    <property type="entry name" value="COA-BINDING DOMAIN-CONTAINING PROTEIN"/>
    <property type="match status" value="1"/>
</dbReference>
<feature type="domain" description="CoA-binding" evidence="1">
    <location>
        <begin position="6"/>
        <end position="99"/>
    </location>
</feature>
<proteinExistence type="predicted"/>
<dbReference type="SUPFAM" id="SSF51735">
    <property type="entry name" value="NAD(P)-binding Rossmann-fold domains"/>
    <property type="match status" value="1"/>
</dbReference>
<protein>
    <recommendedName>
        <fullName evidence="1">CoA-binding domain-containing protein</fullName>
    </recommendedName>
</protein>
<dbReference type="SMART" id="SM00881">
    <property type="entry name" value="CoA_binding"/>
    <property type="match status" value="1"/>
</dbReference>
<evidence type="ECO:0000313" key="2">
    <source>
        <dbReference type="EMBL" id="OIR20535.1"/>
    </source>
</evidence>
<dbReference type="AlphaFoldDB" id="A0A1J5THV9"/>
<dbReference type="Gene3D" id="3.40.50.720">
    <property type="entry name" value="NAD(P)-binding Rossmann-like Domain"/>
    <property type="match status" value="1"/>
</dbReference>
<dbReference type="Pfam" id="PF13380">
    <property type="entry name" value="CoA_binding_2"/>
    <property type="match status" value="1"/>
</dbReference>
<sequence length="127" mass="14292">MVLEKLKEENTVIALIGASNDKQKYGNKIYCDLRSKGYNVVPINPKEKLIEGDKAYASIEGMESLPDIANFVVPPPVAMKITPHISELGIKHLWFQPGSESKELETWLKNTEGIKYLINSCIMVETR</sequence>
<dbReference type="InterPro" id="IPR036291">
    <property type="entry name" value="NAD(P)-bd_dom_sf"/>
</dbReference>
<reference evidence="2 3" key="1">
    <citation type="submission" date="2016-08" db="EMBL/GenBank/DDBJ databases">
        <title>New Insights into Marine Group III Euryarchaeota, from dark to light.</title>
        <authorList>
            <person name="Haro-Moreno J.M."/>
            <person name="Rodriguez-Valera F."/>
            <person name="Lopez-Garcia P."/>
            <person name="Moreira D."/>
            <person name="Martin-Cuadrado A.B."/>
        </authorList>
    </citation>
    <scope>NUCLEOTIDE SEQUENCE [LARGE SCALE GENOMIC DNA]</scope>
    <source>
        <strain evidence="2">CG-Epi4</strain>
    </source>
</reference>
<organism evidence="2 3">
    <name type="scientific">Marine Group III euryarchaeote CG-Epi4</name>
    <dbReference type="NCBI Taxonomy" id="1888998"/>
    <lineage>
        <taxon>Archaea</taxon>
        <taxon>Methanobacteriati</taxon>
        <taxon>Thermoplasmatota</taxon>
        <taxon>Thermoplasmata</taxon>
        <taxon>Candidatus Thermoprofundales</taxon>
    </lineage>
</organism>
<comment type="caution">
    <text evidence="2">The sequence shown here is derived from an EMBL/GenBank/DDBJ whole genome shotgun (WGS) entry which is preliminary data.</text>
</comment>
<dbReference type="EMBL" id="MIYX01000022">
    <property type="protein sequence ID" value="OIR20535.1"/>
    <property type="molecule type" value="Genomic_DNA"/>
</dbReference>
<accession>A0A1J5THV9</accession>
<dbReference type="Proteomes" id="UP000183375">
    <property type="component" value="Unassembled WGS sequence"/>
</dbReference>
<evidence type="ECO:0000313" key="3">
    <source>
        <dbReference type="Proteomes" id="UP000183375"/>
    </source>
</evidence>
<gene>
    <name evidence="2" type="ORF">BEU01_01695</name>
</gene>
<dbReference type="PANTHER" id="PTHR33303">
    <property type="entry name" value="CYTOPLASMIC PROTEIN-RELATED"/>
    <property type="match status" value="1"/>
</dbReference>
<name>A0A1J5THV9_9ARCH</name>
<evidence type="ECO:0000259" key="1">
    <source>
        <dbReference type="SMART" id="SM00881"/>
    </source>
</evidence>